<dbReference type="GO" id="GO:0032299">
    <property type="term" value="C:ribonuclease H2 complex"/>
    <property type="evidence" value="ECO:0007669"/>
    <property type="project" value="TreeGrafter"/>
</dbReference>
<dbReference type="GO" id="GO:0004523">
    <property type="term" value="F:RNA-DNA hybrid ribonuclease activity"/>
    <property type="evidence" value="ECO:0007669"/>
    <property type="project" value="UniProtKB-UniRule"/>
</dbReference>
<dbReference type="Pfam" id="PF01351">
    <property type="entry name" value="RNase_HII"/>
    <property type="match status" value="1"/>
</dbReference>
<evidence type="ECO:0000256" key="8">
    <source>
        <dbReference type="ARBA" id="ARBA00022490"/>
    </source>
</evidence>
<dbReference type="SUPFAM" id="SSF53098">
    <property type="entry name" value="Ribonuclease H-like"/>
    <property type="match status" value="1"/>
</dbReference>
<evidence type="ECO:0000256" key="12">
    <source>
        <dbReference type="ARBA" id="ARBA00022801"/>
    </source>
</evidence>
<dbReference type="PROSITE" id="PS51975">
    <property type="entry name" value="RNASE_H_2"/>
    <property type="match status" value="1"/>
</dbReference>
<comment type="cofactor">
    <cofactor evidence="2">
        <name>Mg(2+)</name>
        <dbReference type="ChEBI" id="CHEBI:18420"/>
    </cofactor>
</comment>
<gene>
    <name evidence="14 18" type="primary">rnhB</name>
    <name evidence="18" type="ORF">ING2E5B_0004</name>
</gene>
<keyword evidence="9 14" id="KW-0540">Nuclease</keyword>
<dbReference type="GO" id="GO:0003723">
    <property type="term" value="F:RNA binding"/>
    <property type="evidence" value="ECO:0007669"/>
    <property type="project" value="UniProtKB-UniRule"/>
</dbReference>
<dbReference type="InterPro" id="IPR001352">
    <property type="entry name" value="RNase_HII/HIII"/>
</dbReference>
<keyword evidence="8 14" id="KW-0963">Cytoplasm</keyword>
<dbReference type="NCBIfam" id="NF000595">
    <property type="entry name" value="PRK00015.1-3"/>
    <property type="match status" value="1"/>
</dbReference>
<evidence type="ECO:0000256" key="4">
    <source>
        <dbReference type="ARBA" id="ARBA00004496"/>
    </source>
</evidence>
<dbReference type="InterPro" id="IPR012337">
    <property type="entry name" value="RNaseH-like_sf"/>
</dbReference>
<evidence type="ECO:0000256" key="7">
    <source>
        <dbReference type="ARBA" id="ARBA00019179"/>
    </source>
</evidence>
<keyword evidence="12 14" id="KW-0378">Hydrolase</keyword>
<evidence type="ECO:0000256" key="13">
    <source>
        <dbReference type="ARBA" id="ARBA00023211"/>
    </source>
</evidence>
<protein>
    <recommendedName>
        <fullName evidence="7 14">Ribonuclease HII</fullName>
        <shortName evidence="14">RNase HII</shortName>
        <ecNumber evidence="6 14">3.1.26.4</ecNumber>
    </recommendedName>
</protein>
<dbReference type="GO" id="GO:0030145">
    <property type="term" value="F:manganese ion binding"/>
    <property type="evidence" value="ECO:0007669"/>
    <property type="project" value="UniProtKB-UniRule"/>
</dbReference>
<dbReference type="PANTHER" id="PTHR10954:SF18">
    <property type="entry name" value="RIBONUCLEASE HII"/>
    <property type="match status" value="1"/>
</dbReference>
<dbReference type="GO" id="GO:0006298">
    <property type="term" value="P:mismatch repair"/>
    <property type="evidence" value="ECO:0007669"/>
    <property type="project" value="TreeGrafter"/>
</dbReference>
<keyword evidence="11 14" id="KW-0255">Endonuclease</keyword>
<feature type="domain" description="RNase H type-2" evidence="17">
    <location>
        <begin position="16"/>
        <end position="205"/>
    </location>
</feature>
<dbReference type="CDD" id="cd07182">
    <property type="entry name" value="RNase_HII_bacteria_HII_like"/>
    <property type="match status" value="1"/>
</dbReference>
<evidence type="ECO:0000256" key="9">
    <source>
        <dbReference type="ARBA" id="ARBA00022722"/>
    </source>
</evidence>
<dbReference type="EC" id="3.1.26.4" evidence="6 14"/>
<dbReference type="InterPro" id="IPR036397">
    <property type="entry name" value="RNaseH_sf"/>
</dbReference>
<evidence type="ECO:0000256" key="15">
    <source>
        <dbReference type="PROSITE-ProRule" id="PRU01319"/>
    </source>
</evidence>
<dbReference type="KEGG" id="pbt:ING2E5B_0004"/>
<feature type="binding site" evidence="14 15">
    <location>
        <position position="114"/>
    </location>
    <ligand>
        <name>a divalent metal cation</name>
        <dbReference type="ChEBI" id="CHEBI:60240"/>
    </ligand>
</feature>
<dbReference type="InterPro" id="IPR022898">
    <property type="entry name" value="RNase_HII"/>
</dbReference>
<dbReference type="OrthoDB" id="9803420at2"/>
<comment type="cofactor">
    <cofactor evidence="14 15">
        <name>Mn(2+)</name>
        <dbReference type="ChEBI" id="CHEBI:29035"/>
    </cofactor>
    <cofactor evidence="14 15">
        <name>Mg(2+)</name>
        <dbReference type="ChEBI" id="CHEBI:18420"/>
    </cofactor>
    <text evidence="14 15">Manganese or magnesium. Binds 1 divalent metal ion per monomer in the absence of substrate. May bind a second metal ion after substrate binding.</text>
</comment>
<feature type="binding site" evidence="14 15">
    <location>
        <position position="22"/>
    </location>
    <ligand>
        <name>a divalent metal cation</name>
        <dbReference type="ChEBI" id="CHEBI:60240"/>
    </ligand>
</feature>
<dbReference type="EMBL" id="LN515532">
    <property type="protein sequence ID" value="CEA14584.1"/>
    <property type="molecule type" value="Genomic_DNA"/>
</dbReference>
<comment type="subcellular location">
    <subcellularLocation>
        <location evidence="4 14">Cytoplasm</location>
    </subcellularLocation>
</comment>
<reference evidence="18 19" key="1">
    <citation type="submission" date="2014-08" db="EMBL/GenBank/DDBJ databases">
        <authorList>
            <person name="Wibberg D."/>
        </authorList>
    </citation>
    <scope>NUCLEOTIDE SEQUENCE [LARGE SCALE GENOMIC DNA]</scope>
    <source>
        <strain evidence="19">ING2-E5B</strain>
    </source>
</reference>
<organism evidence="18 19">
    <name type="scientific">Fermentimonas caenicola</name>
    <dbReference type="NCBI Taxonomy" id="1562970"/>
    <lineage>
        <taxon>Bacteria</taxon>
        <taxon>Pseudomonadati</taxon>
        <taxon>Bacteroidota</taxon>
        <taxon>Bacteroidia</taxon>
        <taxon>Bacteroidales</taxon>
        <taxon>Dysgonomonadaceae</taxon>
        <taxon>Fermentimonas</taxon>
    </lineage>
</organism>
<proteinExistence type="inferred from homology"/>
<evidence type="ECO:0000313" key="18">
    <source>
        <dbReference type="EMBL" id="CEA14584.1"/>
    </source>
</evidence>
<evidence type="ECO:0000256" key="14">
    <source>
        <dbReference type="HAMAP-Rule" id="MF_00052"/>
    </source>
</evidence>
<dbReference type="GO" id="GO:0043137">
    <property type="term" value="P:DNA replication, removal of RNA primer"/>
    <property type="evidence" value="ECO:0007669"/>
    <property type="project" value="TreeGrafter"/>
</dbReference>
<evidence type="ECO:0000256" key="11">
    <source>
        <dbReference type="ARBA" id="ARBA00022759"/>
    </source>
</evidence>
<evidence type="ECO:0000256" key="16">
    <source>
        <dbReference type="RuleBase" id="RU003515"/>
    </source>
</evidence>
<accession>A0A098BVU3</accession>
<evidence type="ECO:0000313" key="19">
    <source>
        <dbReference type="Proteomes" id="UP000032417"/>
    </source>
</evidence>
<comment type="similarity">
    <text evidence="5 14 16">Belongs to the RNase HII family.</text>
</comment>
<keyword evidence="13 14" id="KW-0464">Manganese</keyword>
<dbReference type="InterPro" id="IPR024567">
    <property type="entry name" value="RNase_HII/HIII_dom"/>
</dbReference>
<evidence type="ECO:0000256" key="2">
    <source>
        <dbReference type="ARBA" id="ARBA00001946"/>
    </source>
</evidence>
<dbReference type="Proteomes" id="UP000032417">
    <property type="component" value="Chromosome 1"/>
</dbReference>
<name>A0A098BVU3_9BACT</name>
<comment type="function">
    <text evidence="3 14 16">Endonuclease that specifically degrades the RNA of RNA-DNA hybrids.</text>
</comment>
<dbReference type="GO" id="GO:0005737">
    <property type="term" value="C:cytoplasm"/>
    <property type="evidence" value="ECO:0007669"/>
    <property type="project" value="UniProtKB-SubCell"/>
</dbReference>
<evidence type="ECO:0000256" key="6">
    <source>
        <dbReference type="ARBA" id="ARBA00012180"/>
    </source>
</evidence>
<dbReference type="HOGENOM" id="CLU_036532_3_1_10"/>
<evidence type="ECO:0000256" key="5">
    <source>
        <dbReference type="ARBA" id="ARBA00007383"/>
    </source>
</evidence>
<dbReference type="HAMAP" id="MF_00052_B">
    <property type="entry name" value="RNase_HII_B"/>
    <property type="match status" value="1"/>
</dbReference>
<sequence length="205" mass="23395">MRESDKHLKLCLKHGVIEAGCDEAGRGCLAGPVFAAAVILPENFNCNELNDSKQLTLKQRNELRYVIEENALSYSVAFCNPEEIDHLNILWASVAAMHRALEGLKILPEHIIVDGNRFKPFNEIPYSCVVKGDAEYQSIAAASILAKTYRDEYMKNLHDQFPMYDWDCNKGYPTPAHKKAIRENGITVHHRKSFNLFERQLELDF</sequence>
<dbReference type="AlphaFoldDB" id="A0A098BVU3"/>
<feature type="binding site" evidence="14 15">
    <location>
        <position position="23"/>
    </location>
    <ligand>
        <name>a divalent metal cation</name>
        <dbReference type="ChEBI" id="CHEBI:60240"/>
    </ligand>
</feature>
<keyword evidence="19" id="KW-1185">Reference proteome</keyword>
<keyword evidence="10 14" id="KW-0479">Metal-binding</keyword>
<evidence type="ECO:0000256" key="10">
    <source>
        <dbReference type="ARBA" id="ARBA00022723"/>
    </source>
</evidence>
<dbReference type="STRING" id="1562970.ING2E5B_0004"/>
<evidence type="ECO:0000256" key="1">
    <source>
        <dbReference type="ARBA" id="ARBA00000077"/>
    </source>
</evidence>
<evidence type="ECO:0000256" key="3">
    <source>
        <dbReference type="ARBA" id="ARBA00004065"/>
    </source>
</evidence>
<dbReference type="PANTHER" id="PTHR10954">
    <property type="entry name" value="RIBONUCLEASE H2 SUBUNIT A"/>
    <property type="match status" value="1"/>
</dbReference>
<dbReference type="PATRIC" id="fig|1562970.3.peg.4"/>
<evidence type="ECO:0000259" key="17">
    <source>
        <dbReference type="PROSITE" id="PS51975"/>
    </source>
</evidence>
<dbReference type="Gene3D" id="3.30.420.10">
    <property type="entry name" value="Ribonuclease H-like superfamily/Ribonuclease H"/>
    <property type="match status" value="1"/>
</dbReference>
<comment type="catalytic activity">
    <reaction evidence="1 14 15 16">
        <text>Endonucleolytic cleavage to 5'-phosphomonoester.</text>
        <dbReference type="EC" id="3.1.26.4"/>
    </reaction>
</comment>